<comment type="subcellular location">
    <subcellularLocation>
        <location evidence="1">Cell envelope</location>
    </subcellularLocation>
</comment>
<dbReference type="InterPro" id="IPR050555">
    <property type="entry name" value="Bact_Solute-Bind_Prot2"/>
</dbReference>
<dbReference type="PANTHER" id="PTHR30036:SF7">
    <property type="entry name" value="ABC TRANSPORTER PERIPLASMIC-BINDING PROTEIN YPHF"/>
    <property type="match status" value="1"/>
</dbReference>
<dbReference type="RefSeq" id="WP_324668668.1">
    <property type="nucleotide sequence ID" value="NZ_CP141614.1"/>
</dbReference>
<protein>
    <submittedName>
        <fullName evidence="4">Sugar-binding protein</fullName>
    </submittedName>
</protein>
<name>A0ABZ1BNH8_9FIRM</name>
<dbReference type="CDD" id="cd06314">
    <property type="entry name" value="PBP1_tmGBP"/>
    <property type="match status" value="1"/>
</dbReference>
<sequence length="337" mass="36900">MRRGWSAALVLSLVVVMALGGHVVAGVKPPGSKLVFAWIPKALNNPVFELGRDGAFQKARELTAQGPYTVEVLYVGSVASDAAEQVRVIEDVIARGVDGIALSANDPTALKDVIDKAVAAGIPVMTWDSDSPESNRFTYLGVNNYEGGKAAADLLVRAMGTRGKVALLTGVPGAFNLEERIRGFRDEIAKYPEIQIVRTVYCNDDINLGVQVVEETMQAYPDLNGWFFVGLWPLFAERGSMPLWEAAARRGLKTVAFDTLPVELEYLKDGLLHGLVGQKYWGWGYDSVQILYDHVVHGKTFPDWVDSGMDLVTASNVDAMIRAWETKDFTQPLPPPY</sequence>
<organism evidence="4 5">
    <name type="scientific">Geochorda subterranea</name>
    <dbReference type="NCBI Taxonomy" id="3109564"/>
    <lineage>
        <taxon>Bacteria</taxon>
        <taxon>Bacillati</taxon>
        <taxon>Bacillota</taxon>
        <taxon>Limnochordia</taxon>
        <taxon>Limnochordales</taxon>
        <taxon>Geochordaceae</taxon>
        <taxon>Geochorda</taxon>
    </lineage>
</organism>
<dbReference type="Pfam" id="PF13407">
    <property type="entry name" value="Peripla_BP_4"/>
    <property type="match status" value="1"/>
</dbReference>
<gene>
    <name evidence="4" type="ORF">VLY81_13165</name>
</gene>
<keyword evidence="5" id="KW-1185">Reference proteome</keyword>
<dbReference type="Proteomes" id="UP001333102">
    <property type="component" value="Chromosome"/>
</dbReference>
<proteinExistence type="inferred from homology"/>
<accession>A0ABZ1BNH8</accession>
<dbReference type="PANTHER" id="PTHR30036">
    <property type="entry name" value="D-XYLOSE-BINDING PERIPLASMIC PROTEIN"/>
    <property type="match status" value="1"/>
</dbReference>
<evidence type="ECO:0000256" key="2">
    <source>
        <dbReference type="ARBA" id="ARBA00007639"/>
    </source>
</evidence>
<feature type="domain" description="Periplasmic binding protein" evidence="3">
    <location>
        <begin position="36"/>
        <end position="298"/>
    </location>
</feature>
<dbReference type="EMBL" id="CP141614">
    <property type="protein sequence ID" value="WRP14352.1"/>
    <property type="molecule type" value="Genomic_DNA"/>
</dbReference>
<evidence type="ECO:0000259" key="3">
    <source>
        <dbReference type="Pfam" id="PF13407"/>
    </source>
</evidence>
<evidence type="ECO:0000313" key="5">
    <source>
        <dbReference type="Proteomes" id="UP001333102"/>
    </source>
</evidence>
<comment type="similarity">
    <text evidence="2">Belongs to the bacterial solute-binding protein 2 family.</text>
</comment>
<dbReference type="InterPro" id="IPR025997">
    <property type="entry name" value="SBP_2_dom"/>
</dbReference>
<reference evidence="5" key="1">
    <citation type="submission" date="2023-12" db="EMBL/GenBank/DDBJ databases">
        <title>Novel isolates from deep terrestrial aquifers shed light on the physiology and ecology of the class Limnochordia.</title>
        <authorList>
            <person name="Karnachuk O.V."/>
            <person name="Lukina A.P."/>
            <person name="Avakyan M.R."/>
            <person name="Kadnikov V."/>
            <person name="Begmatov S."/>
            <person name="Beletsky A.V."/>
            <person name="Mardanov A.V."/>
            <person name="Ravin N.V."/>
        </authorList>
    </citation>
    <scope>NUCLEOTIDE SEQUENCE [LARGE SCALE GENOMIC DNA]</scope>
    <source>
        <strain evidence="5">LN</strain>
    </source>
</reference>
<dbReference type="SUPFAM" id="SSF53822">
    <property type="entry name" value="Periplasmic binding protein-like I"/>
    <property type="match status" value="1"/>
</dbReference>
<dbReference type="Gene3D" id="3.40.50.2300">
    <property type="match status" value="2"/>
</dbReference>
<dbReference type="InterPro" id="IPR028082">
    <property type="entry name" value="Peripla_BP_I"/>
</dbReference>
<evidence type="ECO:0000256" key="1">
    <source>
        <dbReference type="ARBA" id="ARBA00004196"/>
    </source>
</evidence>
<evidence type="ECO:0000313" key="4">
    <source>
        <dbReference type="EMBL" id="WRP14352.1"/>
    </source>
</evidence>